<name>X1K0T8_9ZZZZ</name>
<feature type="non-terminal residue" evidence="1">
    <location>
        <position position="126"/>
    </location>
</feature>
<protein>
    <submittedName>
        <fullName evidence="1">Uncharacterized protein</fullName>
    </submittedName>
</protein>
<evidence type="ECO:0000313" key="1">
    <source>
        <dbReference type="EMBL" id="GAI00627.1"/>
    </source>
</evidence>
<reference evidence="1" key="1">
    <citation type="journal article" date="2014" name="Front. Microbiol.">
        <title>High frequency of phylogenetically diverse reductive dehalogenase-homologous genes in deep subseafloor sedimentary metagenomes.</title>
        <authorList>
            <person name="Kawai M."/>
            <person name="Futagami T."/>
            <person name="Toyoda A."/>
            <person name="Takaki Y."/>
            <person name="Nishi S."/>
            <person name="Hori S."/>
            <person name="Arai W."/>
            <person name="Tsubouchi T."/>
            <person name="Morono Y."/>
            <person name="Uchiyama I."/>
            <person name="Ito T."/>
            <person name="Fujiyama A."/>
            <person name="Inagaki F."/>
            <person name="Takami H."/>
        </authorList>
    </citation>
    <scope>NUCLEOTIDE SEQUENCE</scope>
    <source>
        <strain evidence="1">Expedition CK06-06</strain>
    </source>
</reference>
<accession>X1K0T8</accession>
<sequence length="126" mass="13235">MPEAYALTPTPVAARQAMAAGTLSVSQEAAVRRAVLTRRAEARRAAAPVAAPAVAPPEMEGLETRLGSLIPDVQELLGRDWSEWWDIMSGGLAQQVPEGVDVREAVVPGLAAVVPAVDAAVGPWFR</sequence>
<organism evidence="1">
    <name type="scientific">marine sediment metagenome</name>
    <dbReference type="NCBI Taxonomy" id="412755"/>
    <lineage>
        <taxon>unclassified sequences</taxon>
        <taxon>metagenomes</taxon>
        <taxon>ecological metagenomes</taxon>
    </lineage>
</organism>
<comment type="caution">
    <text evidence="1">The sequence shown here is derived from an EMBL/GenBank/DDBJ whole genome shotgun (WGS) entry which is preliminary data.</text>
</comment>
<gene>
    <name evidence="1" type="ORF">S06H3_07817</name>
</gene>
<dbReference type="EMBL" id="BARV01003218">
    <property type="protein sequence ID" value="GAI00627.1"/>
    <property type="molecule type" value="Genomic_DNA"/>
</dbReference>
<dbReference type="AlphaFoldDB" id="X1K0T8"/>
<proteinExistence type="predicted"/>